<evidence type="ECO:0000256" key="1">
    <source>
        <dbReference type="ARBA" id="ARBA00023125"/>
    </source>
</evidence>
<protein>
    <submittedName>
        <fullName evidence="3">Transcriptional regulator, contains XRE-family HTH domain</fullName>
    </submittedName>
</protein>
<keyword evidence="4" id="KW-1185">Reference proteome</keyword>
<accession>A0A1H0D1X4</accession>
<dbReference type="EMBL" id="LT629701">
    <property type="protein sequence ID" value="SDN64128.1"/>
    <property type="molecule type" value="Genomic_DNA"/>
</dbReference>
<dbReference type="Gene3D" id="1.10.260.40">
    <property type="entry name" value="lambda repressor-like DNA-binding domains"/>
    <property type="match status" value="1"/>
</dbReference>
<dbReference type="SUPFAM" id="SSF47413">
    <property type="entry name" value="lambda repressor-like DNA-binding domains"/>
    <property type="match status" value="1"/>
</dbReference>
<evidence type="ECO:0000313" key="4">
    <source>
        <dbReference type="Proteomes" id="UP000183376"/>
    </source>
</evidence>
<dbReference type="PROSITE" id="PS50943">
    <property type="entry name" value="HTH_CROC1"/>
    <property type="match status" value="1"/>
</dbReference>
<evidence type="ECO:0000259" key="2">
    <source>
        <dbReference type="PROSITE" id="PS50943"/>
    </source>
</evidence>
<dbReference type="Pfam" id="PF13560">
    <property type="entry name" value="HTH_31"/>
    <property type="match status" value="1"/>
</dbReference>
<dbReference type="InterPro" id="IPR050807">
    <property type="entry name" value="TransReg_Diox_bact_type"/>
</dbReference>
<evidence type="ECO:0000313" key="3">
    <source>
        <dbReference type="EMBL" id="SDN64128.1"/>
    </source>
</evidence>
<dbReference type="InterPro" id="IPR001387">
    <property type="entry name" value="Cro/C1-type_HTH"/>
</dbReference>
<reference evidence="3 4" key="1">
    <citation type="submission" date="2016-10" db="EMBL/GenBank/DDBJ databases">
        <authorList>
            <person name="de Groot N.N."/>
        </authorList>
    </citation>
    <scope>NUCLEOTIDE SEQUENCE [LARGE SCALE GENOMIC DNA]</scope>
    <source>
        <strain evidence="3 4">DSM 44149</strain>
    </source>
</reference>
<dbReference type="SMART" id="SM00530">
    <property type="entry name" value="HTH_XRE"/>
    <property type="match status" value="1"/>
</dbReference>
<dbReference type="AlphaFoldDB" id="A0A1H0D1X4"/>
<dbReference type="PANTHER" id="PTHR46797:SF1">
    <property type="entry name" value="METHYLPHOSPHONATE SYNTHASE"/>
    <property type="match status" value="1"/>
</dbReference>
<gene>
    <name evidence="3" type="ORF">SAMN04489726_7543</name>
</gene>
<dbReference type="STRING" id="211114.SAMN04489726_7543"/>
<dbReference type="SUPFAM" id="SSF48452">
    <property type="entry name" value="TPR-like"/>
    <property type="match status" value="1"/>
</dbReference>
<dbReference type="GO" id="GO:0003700">
    <property type="term" value="F:DNA-binding transcription factor activity"/>
    <property type="evidence" value="ECO:0007669"/>
    <property type="project" value="TreeGrafter"/>
</dbReference>
<organism evidence="3 4">
    <name type="scientific">Allokutzneria albata</name>
    <name type="common">Kibdelosporangium albatum</name>
    <dbReference type="NCBI Taxonomy" id="211114"/>
    <lineage>
        <taxon>Bacteria</taxon>
        <taxon>Bacillati</taxon>
        <taxon>Actinomycetota</taxon>
        <taxon>Actinomycetes</taxon>
        <taxon>Pseudonocardiales</taxon>
        <taxon>Pseudonocardiaceae</taxon>
        <taxon>Allokutzneria</taxon>
    </lineage>
</organism>
<keyword evidence="1" id="KW-0238">DNA-binding</keyword>
<dbReference type="RefSeq" id="WP_081900159.1">
    <property type="nucleotide sequence ID" value="NZ_JOEF01000004.1"/>
</dbReference>
<name>A0A1H0D1X4_ALLAB</name>
<dbReference type="InterPro" id="IPR011990">
    <property type="entry name" value="TPR-like_helical_dom_sf"/>
</dbReference>
<dbReference type="Gene3D" id="1.25.40.10">
    <property type="entry name" value="Tetratricopeptide repeat domain"/>
    <property type="match status" value="1"/>
</dbReference>
<sequence length="442" mass="47942">MTSADRVSAERELPATFGDRLRALRVSRGLTQRDLAGEGLSSSYLSRLESGQRTPTPKVVEQLAARLGVPTESFAGLDNGTRVSGGEFMVGVARVMDLLLEGRPDAALEVLDALRENVRDPRDRWFCEYAAAACASKLGRTQDVADRLEALEPMYRGLPAAAKVVTETHNAAALRNLGRFREAAELAQKALLEAEGLANADFSPGQAWPLRLRASVALASSLAEARRIDEALQVCARGIDLVNAGPPDTPDWRDRSTFTEAAVTMHWTYAGALTRAGFLDQASEQIQAALAHPAEAIGNDLWCRVRITAVFMVLNFDLPLPVSPETLLQEVTELRRAANSQVDSQVALMRSAVAVRGGDLESALDHAERALAGPLDTADQMRALMTVVRVSAQLGREERRLSALDELLQHLDSADPDEVRPALLKEVASLSVQTLRDQRARA</sequence>
<dbReference type="InterPro" id="IPR010982">
    <property type="entry name" value="Lambda_DNA-bd_dom_sf"/>
</dbReference>
<dbReference type="Proteomes" id="UP000183376">
    <property type="component" value="Chromosome I"/>
</dbReference>
<dbReference type="OrthoDB" id="3675359at2"/>
<dbReference type="GO" id="GO:0005829">
    <property type="term" value="C:cytosol"/>
    <property type="evidence" value="ECO:0007669"/>
    <property type="project" value="TreeGrafter"/>
</dbReference>
<dbReference type="GO" id="GO:0003677">
    <property type="term" value="F:DNA binding"/>
    <property type="evidence" value="ECO:0007669"/>
    <property type="project" value="UniProtKB-KW"/>
</dbReference>
<feature type="domain" description="HTH cro/C1-type" evidence="2">
    <location>
        <begin position="21"/>
        <end position="74"/>
    </location>
</feature>
<dbReference type="CDD" id="cd00093">
    <property type="entry name" value="HTH_XRE"/>
    <property type="match status" value="1"/>
</dbReference>
<dbReference type="PANTHER" id="PTHR46797">
    <property type="entry name" value="HTH-TYPE TRANSCRIPTIONAL REGULATOR"/>
    <property type="match status" value="1"/>
</dbReference>
<proteinExistence type="predicted"/>